<dbReference type="PROSITE" id="PS51471">
    <property type="entry name" value="FE2OG_OXY"/>
    <property type="match status" value="1"/>
</dbReference>
<dbReference type="OrthoDB" id="269774at2"/>
<dbReference type="SMART" id="SM00702">
    <property type="entry name" value="P4Hc"/>
    <property type="match status" value="1"/>
</dbReference>
<dbReference type="InterPro" id="IPR006620">
    <property type="entry name" value="Pro_4_hyd_alph"/>
</dbReference>
<comment type="caution">
    <text evidence="9">The sequence shown here is derived from an EMBL/GenBank/DDBJ whole genome shotgun (WGS) entry which is preliminary data.</text>
</comment>
<keyword evidence="5 8" id="KW-0560">Oxidoreductase</keyword>
<name>A0A6I4UIV4_9SPHN</name>
<dbReference type="PANTHER" id="PTHR10869:SF246">
    <property type="entry name" value="TRANSMEMBRANE PROLYL 4-HYDROXYLASE"/>
    <property type="match status" value="1"/>
</dbReference>
<dbReference type="GO" id="GO:0005506">
    <property type="term" value="F:iron ion binding"/>
    <property type="evidence" value="ECO:0007669"/>
    <property type="project" value="InterPro"/>
</dbReference>
<dbReference type="GO" id="GO:0031418">
    <property type="term" value="F:L-ascorbic acid binding"/>
    <property type="evidence" value="ECO:0007669"/>
    <property type="project" value="UniProtKB-KW"/>
</dbReference>
<dbReference type="EMBL" id="WTYB01000002">
    <property type="protein sequence ID" value="MXP38448.1"/>
    <property type="molecule type" value="Genomic_DNA"/>
</dbReference>
<evidence type="ECO:0000256" key="3">
    <source>
        <dbReference type="ARBA" id="ARBA00022896"/>
    </source>
</evidence>
<keyword evidence="2" id="KW-0479">Metal-binding</keyword>
<keyword evidence="4" id="KW-0223">Dioxygenase</keyword>
<evidence type="ECO:0000313" key="11">
    <source>
        <dbReference type="Proteomes" id="UP000548685"/>
    </source>
</evidence>
<reference evidence="8 11" key="2">
    <citation type="submission" date="2020-08" db="EMBL/GenBank/DDBJ databases">
        <title>Genomic Encyclopedia of Type Strains, Phase IV (KMG-IV): sequencing the most valuable type-strain genomes for metagenomic binning, comparative biology and taxonomic classification.</title>
        <authorList>
            <person name="Goeker M."/>
        </authorList>
    </citation>
    <scope>NUCLEOTIDE SEQUENCE [LARGE SCALE GENOMIC DNA]</scope>
    <source>
        <strain evidence="8 11">DSM 8510</strain>
    </source>
</reference>
<evidence type="ECO:0000313" key="10">
    <source>
        <dbReference type="Proteomes" id="UP000430021"/>
    </source>
</evidence>
<evidence type="ECO:0000256" key="5">
    <source>
        <dbReference type="ARBA" id="ARBA00023002"/>
    </source>
</evidence>
<evidence type="ECO:0000256" key="6">
    <source>
        <dbReference type="ARBA" id="ARBA00023004"/>
    </source>
</evidence>
<dbReference type="Gene3D" id="2.60.120.620">
    <property type="entry name" value="q2cbj1_9rhob like domain"/>
    <property type="match status" value="1"/>
</dbReference>
<dbReference type="InterPro" id="IPR045054">
    <property type="entry name" value="P4HA-like"/>
</dbReference>
<dbReference type="Proteomes" id="UP000548685">
    <property type="component" value="Unassembled WGS sequence"/>
</dbReference>
<dbReference type="EC" id="1.14.11.2" evidence="8"/>
<proteinExistence type="predicted"/>
<keyword evidence="11" id="KW-1185">Reference proteome</keyword>
<dbReference type="InterPro" id="IPR044862">
    <property type="entry name" value="Pro_4_hyd_alph_FE2OG_OXY"/>
</dbReference>
<evidence type="ECO:0000256" key="1">
    <source>
        <dbReference type="ARBA" id="ARBA00001961"/>
    </source>
</evidence>
<dbReference type="RefSeq" id="WP_160760603.1">
    <property type="nucleotide sequence ID" value="NZ_BAAADZ010000010.1"/>
</dbReference>
<keyword evidence="3" id="KW-0847">Vitamin C</keyword>
<evidence type="ECO:0000256" key="4">
    <source>
        <dbReference type="ARBA" id="ARBA00022964"/>
    </source>
</evidence>
<reference evidence="9 10" key="1">
    <citation type="submission" date="2019-12" db="EMBL/GenBank/DDBJ databases">
        <title>Genomic-based taxomic classification of the family Erythrobacteraceae.</title>
        <authorList>
            <person name="Xu L."/>
        </authorList>
    </citation>
    <scope>NUCLEOTIDE SEQUENCE [LARGE SCALE GENOMIC DNA]</scope>
    <source>
        <strain evidence="9 10">JCM 10282</strain>
    </source>
</reference>
<dbReference type="InterPro" id="IPR005123">
    <property type="entry name" value="Oxoglu/Fe-dep_dioxygenase_dom"/>
</dbReference>
<dbReference type="EMBL" id="JACICE010000002">
    <property type="protein sequence ID" value="MBB3776474.1"/>
    <property type="molecule type" value="Genomic_DNA"/>
</dbReference>
<accession>A0A6I4UIV4</accession>
<keyword evidence="6" id="KW-0408">Iron</keyword>
<sequence length="220" mass="24226">MTEFVPDQNALARLGEQVRARLADNPAVYRVPAEPVELFAVGDFLSADECTRLCAMIDAVARPSALHELDYASGFRTSYSGDLEPHDPFVAAISQRIDALLGVKAAIGEPVQGQRYQPGQQFKPHNDWFYVTEGYWPQEEARGGQRSWTAMAYLNAVEAGGATAFTALGIQIEPKPGVLLLWNNALPDGHPNEATLHAGLPVESGAKYVITKWYRTRAWR</sequence>
<evidence type="ECO:0000313" key="9">
    <source>
        <dbReference type="EMBL" id="MXP38448.1"/>
    </source>
</evidence>
<dbReference type="Pfam" id="PF13640">
    <property type="entry name" value="2OG-FeII_Oxy_3"/>
    <property type="match status" value="1"/>
</dbReference>
<dbReference type="GO" id="GO:0004656">
    <property type="term" value="F:procollagen-proline 4-dioxygenase activity"/>
    <property type="evidence" value="ECO:0007669"/>
    <property type="project" value="UniProtKB-EC"/>
</dbReference>
<dbReference type="AlphaFoldDB" id="A0A6I4UIV4"/>
<evidence type="ECO:0000256" key="2">
    <source>
        <dbReference type="ARBA" id="ARBA00022723"/>
    </source>
</evidence>
<protein>
    <submittedName>
        <fullName evidence="9">2OG-Fe(II) oxygenase</fullName>
    </submittedName>
    <submittedName>
        <fullName evidence="8">Prolyl 4-hydroxylase</fullName>
        <ecNumber evidence="8">1.14.11.2</ecNumber>
    </submittedName>
</protein>
<gene>
    <name evidence="8" type="ORF">FHS52_002443</name>
    <name evidence="9" type="ORF">GRI59_07450</name>
</gene>
<feature type="domain" description="Fe2OG dioxygenase" evidence="7">
    <location>
        <begin position="107"/>
        <end position="216"/>
    </location>
</feature>
<dbReference type="PANTHER" id="PTHR10869">
    <property type="entry name" value="PROLYL 4-HYDROXYLASE ALPHA SUBUNIT"/>
    <property type="match status" value="1"/>
</dbReference>
<evidence type="ECO:0000313" key="8">
    <source>
        <dbReference type="EMBL" id="MBB3776474.1"/>
    </source>
</evidence>
<organism evidence="9 10">
    <name type="scientific">Erythrobacter ramosus</name>
    <dbReference type="NCBI Taxonomy" id="35811"/>
    <lineage>
        <taxon>Bacteria</taxon>
        <taxon>Pseudomonadati</taxon>
        <taxon>Pseudomonadota</taxon>
        <taxon>Alphaproteobacteria</taxon>
        <taxon>Sphingomonadales</taxon>
        <taxon>Erythrobacteraceae</taxon>
        <taxon>Erythrobacter/Porphyrobacter group</taxon>
        <taxon>Erythrobacter</taxon>
    </lineage>
</organism>
<dbReference type="Proteomes" id="UP000430021">
    <property type="component" value="Unassembled WGS sequence"/>
</dbReference>
<comment type="cofactor">
    <cofactor evidence="1">
        <name>L-ascorbate</name>
        <dbReference type="ChEBI" id="CHEBI:38290"/>
    </cofactor>
</comment>
<evidence type="ECO:0000259" key="7">
    <source>
        <dbReference type="PROSITE" id="PS51471"/>
    </source>
</evidence>